<accession>A0ACB9BUN8</accession>
<keyword evidence="2" id="KW-1185">Reference proteome</keyword>
<name>A0ACB9BUN8_9ASTR</name>
<sequence length="81" mass="9199">MGVSSRESASREVVGDKGKGKQVVSEEIEGDKIYCLIDLDDVFIDDWDSENEDVEIEFEKDDEGIKYATHEGFEFDVSFIN</sequence>
<dbReference type="Proteomes" id="UP001056120">
    <property type="component" value="Linkage Group LG22"/>
</dbReference>
<organism evidence="1 2">
    <name type="scientific">Smallanthus sonchifolius</name>
    <dbReference type="NCBI Taxonomy" id="185202"/>
    <lineage>
        <taxon>Eukaryota</taxon>
        <taxon>Viridiplantae</taxon>
        <taxon>Streptophyta</taxon>
        <taxon>Embryophyta</taxon>
        <taxon>Tracheophyta</taxon>
        <taxon>Spermatophyta</taxon>
        <taxon>Magnoliopsida</taxon>
        <taxon>eudicotyledons</taxon>
        <taxon>Gunneridae</taxon>
        <taxon>Pentapetalae</taxon>
        <taxon>asterids</taxon>
        <taxon>campanulids</taxon>
        <taxon>Asterales</taxon>
        <taxon>Asteraceae</taxon>
        <taxon>Asteroideae</taxon>
        <taxon>Heliantheae alliance</taxon>
        <taxon>Millerieae</taxon>
        <taxon>Smallanthus</taxon>
    </lineage>
</organism>
<evidence type="ECO:0000313" key="1">
    <source>
        <dbReference type="EMBL" id="KAI3725700.1"/>
    </source>
</evidence>
<reference evidence="1 2" key="2">
    <citation type="journal article" date="2022" name="Mol. Ecol. Resour.">
        <title>The genomes of chicory, endive, great burdock and yacon provide insights into Asteraceae paleo-polyploidization history and plant inulin production.</title>
        <authorList>
            <person name="Fan W."/>
            <person name="Wang S."/>
            <person name="Wang H."/>
            <person name="Wang A."/>
            <person name="Jiang F."/>
            <person name="Liu H."/>
            <person name="Zhao H."/>
            <person name="Xu D."/>
            <person name="Zhang Y."/>
        </authorList>
    </citation>
    <scope>NUCLEOTIDE SEQUENCE [LARGE SCALE GENOMIC DNA]</scope>
    <source>
        <strain evidence="2">cv. Yunnan</strain>
        <tissue evidence="1">Leaves</tissue>
    </source>
</reference>
<evidence type="ECO:0000313" key="2">
    <source>
        <dbReference type="Proteomes" id="UP001056120"/>
    </source>
</evidence>
<proteinExistence type="predicted"/>
<protein>
    <submittedName>
        <fullName evidence="1">Uncharacterized protein</fullName>
    </submittedName>
</protein>
<dbReference type="EMBL" id="CM042039">
    <property type="protein sequence ID" value="KAI3725700.1"/>
    <property type="molecule type" value="Genomic_DNA"/>
</dbReference>
<gene>
    <name evidence="1" type="ORF">L1987_65492</name>
</gene>
<reference evidence="2" key="1">
    <citation type="journal article" date="2022" name="Mol. Ecol. Resour.">
        <title>The genomes of chicory, endive, great burdock and yacon provide insights into Asteraceae palaeo-polyploidization history and plant inulin production.</title>
        <authorList>
            <person name="Fan W."/>
            <person name="Wang S."/>
            <person name="Wang H."/>
            <person name="Wang A."/>
            <person name="Jiang F."/>
            <person name="Liu H."/>
            <person name="Zhao H."/>
            <person name="Xu D."/>
            <person name="Zhang Y."/>
        </authorList>
    </citation>
    <scope>NUCLEOTIDE SEQUENCE [LARGE SCALE GENOMIC DNA]</scope>
    <source>
        <strain evidence="2">cv. Yunnan</strain>
    </source>
</reference>
<comment type="caution">
    <text evidence="1">The sequence shown here is derived from an EMBL/GenBank/DDBJ whole genome shotgun (WGS) entry which is preliminary data.</text>
</comment>